<dbReference type="EMBL" id="RJTM01000021">
    <property type="protein sequence ID" value="RNL91979.1"/>
    <property type="molecule type" value="Genomic_DNA"/>
</dbReference>
<name>A0A3N0EW95_SINP1</name>
<evidence type="ECO:0000313" key="1">
    <source>
        <dbReference type="EMBL" id="RNL91979.1"/>
    </source>
</evidence>
<evidence type="ECO:0000313" key="2">
    <source>
        <dbReference type="Proteomes" id="UP000267469"/>
    </source>
</evidence>
<gene>
    <name evidence="1" type="ORF">ED312_03875</name>
</gene>
<keyword evidence="2" id="KW-1185">Reference proteome</keyword>
<dbReference type="Proteomes" id="UP000267469">
    <property type="component" value="Unassembled WGS sequence"/>
</dbReference>
<sequence length="79" mass="9285">THSLKWPYPGLRGNKNPGSFRHRKCFRITRVRKIKTRTPMAINHRRGLVAPVRCTALASYCRASRVWVLSRRLYFSCKV</sequence>
<protein>
    <submittedName>
        <fullName evidence="1">Uncharacterized protein</fullName>
    </submittedName>
</protein>
<accession>A0A3N0EW95</accession>
<organism evidence="1 2">
    <name type="scientific">Sinomicrobium pectinilyticum</name>
    <dbReference type="NCBI Taxonomy" id="1084421"/>
    <lineage>
        <taxon>Bacteria</taxon>
        <taxon>Pseudomonadati</taxon>
        <taxon>Bacteroidota</taxon>
        <taxon>Flavobacteriia</taxon>
        <taxon>Flavobacteriales</taxon>
        <taxon>Flavobacteriaceae</taxon>
        <taxon>Sinomicrobium</taxon>
    </lineage>
</organism>
<reference evidence="1 2" key="1">
    <citation type="submission" date="2018-10" db="EMBL/GenBank/DDBJ databases">
        <title>Sinomicrobium pectinilyticum sp. nov., a pectinase-producing bacterium isolated from alkaline and saline soil, and emended description of the genus Sinomicrobium.</title>
        <authorList>
            <person name="Cheng B."/>
            <person name="Li C."/>
            <person name="Lai Q."/>
            <person name="Du M."/>
            <person name="Shao Z."/>
            <person name="Xu P."/>
            <person name="Yang C."/>
        </authorList>
    </citation>
    <scope>NUCLEOTIDE SEQUENCE [LARGE SCALE GENOMIC DNA]</scope>
    <source>
        <strain evidence="1 2">5DNS001</strain>
    </source>
</reference>
<feature type="non-terminal residue" evidence="1">
    <location>
        <position position="1"/>
    </location>
</feature>
<comment type="caution">
    <text evidence="1">The sequence shown here is derived from an EMBL/GenBank/DDBJ whole genome shotgun (WGS) entry which is preliminary data.</text>
</comment>
<proteinExistence type="predicted"/>
<dbReference type="AlphaFoldDB" id="A0A3N0EW95"/>